<proteinExistence type="inferred from homology"/>
<evidence type="ECO:0000259" key="2">
    <source>
        <dbReference type="PROSITE" id="PS51444"/>
    </source>
</evidence>
<evidence type="ECO:0000313" key="3">
    <source>
        <dbReference type="EMBL" id="CAD7254932.1"/>
    </source>
</evidence>
<evidence type="ECO:0000313" key="4">
    <source>
        <dbReference type="Proteomes" id="UP000677054"/>
    </source>
</evidence>
<dbReference type="Proteomes" id="UP000677054">
    <property type="component" value="Unassembled WGS sequence"/>
</dbReference>
<dbReference type="PRINTS" id="PR00828">
    <property type="entry name" value="FORMIN"/>
</dbReference>
<dbReference type="GO" id="GO:0030866">
    <property type="term" value="P:cortical actin cytoskeleton organization"/>
    <property type="evidence" value="ECO:0007669"/>
    <property type="project" value="TreeGrafter"/>
</dbReference>
<dbReference type="InterPro" id="IPR042201">
    <property type="entry name" value="FH2_Formin_sf"/>
</dbReference>
<dbReference type="OrthoDB" id="427644at2759"/>
<dbReference type="EMBL" id="CAJPEV010014539">
    <property type="protein sequence ID" value="CAG0906972.1"/>
    <property type="molecule type" value="Genomic_DNA"/>
</dbReference>
<dbReference type="PANTHER" id="PTHR45920:SF7">
    <property type="entry name" value="FORMIN-G"/>
    <property type="match status" value="1"/>
</dbReference>
<dbReference type="GO" id="GO:0005737">
    <property type="term" value="C:cytoplasm"/>
    <property type="evidence" value="ECO:0007669"/>
    <property type="project" value="TreeGrafter"/>
</dbReference>
<feature type="non-terminal residue" evidence="3">
    <location>
        <position position="253"/>
    </location>
</feature>
<dbReference type="PANTHER" id="PTHR45920">
    <property type="entry name" value="FORMIN HOMOLOGY 2 DOMAIN CONTAINING, ISOFORM I"/>
    <property type="match status" value="1"/>
</dbReference>
<keyword evidence="4" id="KW-1185">Reference proteome</keyword>
<dbReference type="GO" id="GO:0008017">
    <property type="term" value="F:microtubule binding"/>
    <property type="evidence" value="ECO:0007669"/>
    <property type="project" value="InterPro"/>
</dbReference>
<dbReference type="InterPro" id="IPR015425">
    <property type="entry name" value="FH2_Formin"/>
</dbReference>
<dbReference type="GO" id="GO:0005884">
    <property type="term" value="C:actin filament"/>
    <property type="evidence" value="ECO:0007669"/>
    <property type="project" value="InterPro"/>
</dbReference>
<organism evidence="3">
    <name type="scientific">Darwinula stevensoni</name>
    <dbReference type="NCBI Taxonomy" id="69355"/>
    <lineage>
        <taxon>Eukaryota</taxon>
        <taxon>Metazoa</taxon>
        <taxon>Ecdysozoa</taxon>
        <taxon>Arthropoda</taxon>
        <taxon>Crustacea</taxon>
        <taxon>Oligostraca</taxon>
        <taxon>Ostracoda</taxon>
        <taxon>Podocopa</taxon>
        <taxon>Podocopida</taxon>
        <taxon>Darwinulocopina</taxon>
        <taxon>Darwinuloidea</taxon>
        <taxon>Darwinulidae</taxon>
        <taxon>Darwinula</taxon>
    </lineage>
</organism>
<name>A0A7R9AIS4_9CRUS</name>
<dbReference type="GO" id="GO:0051015">
    <property type="term" value="F:actin filament binding"/>
    <property type="evidence" value="ECO:0007669"/>
    <property type="project" value="TreeGrafter"/>
</dbReference>
<dbReference type="SMART" id="SM00498">
    <property type="entry name" value="FH2"/>
    <property type="match status" value="1"/>
</dbReference>
<evidence type="ECO:0000256" key="1">
    <source>
        <dbReference type="ARBA" id="ARBA00005271"/>
    </source>
</evidence>
<dbReference type="GO" id="GO:0045010">
    <property type="term" value="P:actin nucleation"/>
    <property type="evidence" value="ECO:0007669"/>
    <property type="project" value="InterPro"/>
</dbReference>
<gene>
    <name evidence="3" type="ORF">DSTB1V02_LOCUS14678</name>
</gene>
<dbReference type="SUPFAM" id="SSF101447">
    <property type="entry name" value="Formin homology 2 domain (FH2 domain)"/>
    <property type="match status" value="1"/>
</dbReference>
<comment type="similarity">
    <text evidence="1">Belongs to the formin homology family. Cappuccino subfamily.</text>
</comment>
<protein>
    <recommendedName>
        <fullName evidence="2">FH2 domain-containing protein</fullName>
    </recommendedName>
</protein>
<feature type="domain" description="FH2" evidence="2">
    <location>
        <begin position="1"/>
        <end position="253"/>
    </location>
</feature>
<dbReference type="AlphaFoldDB" id="A0A7R9AIS4"/>
<dbReference type="Gene3D" id="1.20.58.2220">
    <property type="entry name" value="Formin, FH2 domain"/>
    <property type="match status" value="1"/>
</dbReference>
<sequence length="253" mass="28105">MKSPHGLCSVADVVDSGKRVKLMCSVWENVEEPQIEDQRLSAFETLFSRQVVQPIEIKKKVHNPAKVAKILDPKRSQNVAILITSHHIEGSDVENALYSFDTPDMSLDLLRQIALCRGSKEEVEAIEAHVLGNPDLPLDKAEQFLWELSRIPHLAERIDCIIAQTTFHERIAALEGQLNNLKDVSDELCTKESVKRVLGLILALGNYMNGGNHMRGQADGFGLGILPKLKDVKSNADPSMTLLNFVVSSYIDV</sequence>
<accession>A0A7R9AIS4</accession>
<reference evidence="3" key="1">
    <citation type="submission" date="2020-11" db="EMBL/GenBank/DDBJ databases">
        <authorList>
            <person name="Tran Van P."/>
        </authorList>
    </citation>
    <scope>NUCLEOTIDE SEQUENCE</scope>
</reference>
<dbReference type="PROSITE" id="PS51444">
    <property type="entry name" value="FH2"/>
    <property type="match status" value="1"/>
</dbReference>
<dbReference type="InterPro" id="IPR001265">
    <property type="entry name" value="Formin_Cappuccino_subfam"/>
</dbReference>
<dbReference type="Pfam" id="PF02181">
    <property type="entry name" value="FH2"/>
    <property type="match status" value="1"/>
</dbReference>
<dbReference type="EMBL" id="LR914057">
    <property type="protein sequence ID" value="CAD7254932.1"/>
    <property type="molecule type" value="Genomic_DNA"/>
</dbReference>